<dbReference type="Proteomes" id="UP001056120">
    <property type="component" value="Linkage Group LG19"/>
</dbReference>
<keyword evidence="2" id="KW-1185">Reference proteome</keyword>
<dbReference type="EMBL" id="CM042036">
    <property type="protein sequence ID" value="KAI3744819.1"/>
    <property type="molecule type" value="Genomic_DNA"/>
</dbReference>
<reference evidence="2" key="1">
    <citation type="journal article" date="2022" name="Mol. Ecol. Resour.">
        <title>The genomes of chicory, endive, great burdock and yacon provide insights into Asteraceae palaeo-polyploidization history and plant inulin production.</title>
        <authorList>
            <person name="Fan W."/>
            <person name="Wang S."/>
            <person name="Wang H."/>
            <person name="Wang A."/>
            <person name="Jiang F."/>
            <person name="Liu H."/>
            <person name="Zhao H."/>
            <person name="Xu D."/>
            <person name="Zhang Y."/>
        </authorList>
    </citation>
    <scope>NUCLEOTIDE SEQUENCE [LARGE SCALE GENOMIC DNA]</scope>
    <source>
        <strain evidence="2">cv. Yunnan</strain>
    </source>
</reference>
<organism evidence="1 2">
    <name type="scientific">Smallanthus sonchifolius</name>
    <dbReference type="NCBI Taxonomy" id="185202"/>
    <lineage>
        <taxon>Eukaryota</taxon>
        <taxon>Viridiplantae</taxon>
        <taxon>Streptophyta</taxon>
        <taxon>Embryophyta</taxon>
        <taxon>Tracheophyta</taxon>
        <taxon>Spermatophyta</taxon>
        <taxon>Magnoliopsida</taxon>
        <taxon>eudicotyledons</taxon>
        <taxon>Gunneridae</taxon>
        <taxon>Pentapetalae</taxon>
        <taxon>asterids</taxon>
        <taxon>campanulids</taxon>
        <taxon>Asterales</taxon>
        <taxon>Asteraceae</taxon>
        <taxon>Asteroideae</taxon>
        <taxon>Heliantheae alliance</taxon>
        <taxon>Millerieae</taxon>
        <taxon>Smallanthus</taxon>
    </lineage>
</organism>
<sequence>MPEAAHDCQFSGGDAQTSVGYGIVLRPDDACYVYVEVVQGHPPFKNLMTRFLARGTLCKGERRTMHYESSIWSHSNPCPKSWETSMEEFGGALTVLWKSFFQSKSVCAMIYAHVFGSWGYYCCLSWLPTYFRL</sequence>
<protein>
    <submittedName>
        <fullName evidence="1">Uncharacterized protein</fullName>
    </submittedName>
</protein>
<proteinExistence type="predicted"/>
<gene>
    <name evidence="1" type="ORF">L1987_57912</name>
</gene>
<comment type="caution">
    <text evidence="1">The sequence shown here is derived from an EMBL/GenBank/DDBJ whole genome shotgun (WGS) entry which is preliminary data.</text>
</comment>
<evidence type="ECO:0000313" key="1">
    <source>
        <dbReference type="EMBL" id="KAI3744819.1"/>
    </source>
</evidence>
<reference evidence="1 2" key="2">
    <citation type="journal article" date="2022" name="Mol. Ecol. Resour.">
        <title>The genomes of chicory, endive, great burdock and yacon provide insights into Asteraceae paleo-polyploidization history and plant inulin production.</title>
        <authorList>
            <person name="Fan W."/>
            <person name="Wang S."/>
            <person name="Wang H."/>
            <person name="Wang A."/>
            <person name="Jiang F."/>
            <person name="Liu H."/>
            <person name="Zhao H."/>
            <person name="Xu D."/>
            <person name="Zhang Y."/>
        </authorList>
    </citation>
    <scope>NUCLEOTIDE SEQUENCE [LARGE SCALE GENOMIC DNA]</scope>
    <source>
        <strain evidence="2">cv. Yunnan</strain>
        <tissue evidence="1">Leaves</tissue>
    </source>
</reference>
<evidence type="ECO:0000313" key="2">
    <source>
        <dbReference type="Proteomes" id="UP001056120"/>
    </source>
</evidence>
<accession>A0ACB9DDT0</accession>
<name>A0ACB9DDT0_9ASTR</name>